<evidence type="ECO:0000313" key="11">
    <source>
        <dbReference type="EMBL" id="KAL1583804.1"/>
    </source>
</evidence>
<evidence type="ECO:0000259" key="10">
    <source>
        <dbReference type="PROSITE" id="PS50850"/>
    </source>
</evidence>
<comment type="subcellular location">
    <subcellularLocation>
        <location evidence="1">Membrane</location>
        <topology evidence="1">Multi-pass membrane protein</topology>
    </subcellularLocation>
</comment>
<keyword evidence="6 9" id="KW-0472">Membrane</keyword>
<feature type="transmembrane region" description="Helical" evidence="9">
    <location>
        <begin position="72"/>
        <end position="90"/>
    </location>
</feature>
<feature type="compositionally biased region" description="Polar residues" evidence="8">
    <location>
        <begin position="529"/>
        <end position="542"/>
    </location>
</feature>
<dbReference type="InterPro" id="IPR005828">
    <property type="entry name" value="MFS_sugar_transport-like"/>
</dbReference>
<dbReference type="PROSITE" id="PS50850">
    <property type="entry name" value="MFS"/>
    <property type="match status" value="1"/>
</dbReference>
<keyword evidence="5 9" id="KW-1133">Transmembrane helix</keyword>
<dbReference type="InterPro" id="IPR036259">
    <property type="entry name" value="MFS_trans_sf"/>
</dbReference>
<comment type="similarity">
    <text evidence="2 7">Belongs to the major facilitator superfamily. Sugar transporter (TC 2.A.1.1) family.</text>
</comment>
<dbReference type="Gene3D" id="1.20.1250.20">
    <property type="entry name" value="MFS general substrate transporter like domains"/>
    <property type="match status" value="1"/>
</dbReference>
<dbReference type="GeneID" id="96008592"/>
<dbReference type="SUPFAM" id="SSF103473">
    <property type="entry name" value="MFS general substrate transporter"/>
    <property type="match status" value="1"/>
</dbReference>
<reference evidence="11 12" key="1">
    <citation type="journal article" date="2020" name="Microbiol. Resour. Announc.">
        <title>Draft Genome Sequence of a Cladosporium Species Isolated from the Mesophotic Ascidian Didemnum maculosum.</title>
        <authorList>
            <person name="Gioti A."/>
            <person name="Siaperas R."/>
            <person name="Nikolaivits E."/>
            <person name="Le Goff G."/>
            <person name="Ouazzani J."/>
            <person name="Kotoulas G."/>
            <person name="Topakas E."/>
        </authorList>
    </citation>
    <scope>NUCLEOTIDE SEQUENCE [LARGE SCALE GENOMIC DNA]</scope>
    <source>
        <strain evidence="11 12">TM138-S3</strain>
    </source>
</reference>
<dbReference type="RefSeq" id="XP_069226910.1">
    <property type="nucleotide sequence ID" value="XM_069375754.1"/>
</dbReference>
<dbReference type="NCBIfam" id="TIGR00879">
    <property type="entry name" value="SP"/>
    <property type="match status" value="1"/>
</dbReference>
<dbReference type="GO" id="GO:0005351">
    <property type="term" value="F:carbohydrate:proton symporter activity"/>
    <property type="evidence" value="ECO:0007669"/>
    <property type="project" value="TreeGrafter"/>
</dbReference>
<keyword evidence="3 7" id="KW-0813">Transport</keyword>
<protein>
    <recommendedName>
        <fullName evidence="10">Major facilitator superfamily (MFS) profile domain-containing protein</fullName>
    </recommendedName>
</protein>
<accession>A0AB34KLA6</accession>
<dbReference type="InterPro" id="IPR003663">
    <property type="entry name" value="Sugar/inositol_transpt"/>
</dbReference>
<evidence type="ECO:0000256" key="1">
    <source>
        <dbReference type="ARBA" id="ARBA00004141"/>
    </source>
</evidence>
<dbReference type="Pfam" id="PF00083">
    <property type="entry name" value="Sugar_tr"/>
    <property type="match status" value="1"/>
</dbReference>
<dbReference type="PANTHER" id="PTHR48022">
    <property type="entry name" value="PLASTIDIC GLUCOSE TRANSPORTER 4"/>
    <property type="match status" value="1"/>
</dbReference>
<dbReference type="PANTHER" id="PTHR48022:SF68">
    <property type="entry name" value="MAJOR FACILITATOR SUPERFAMILY (MFS) PROFILE DOMAIN-CONTAINING PROTEIN-RELATED"/>
    <property type="match status" value="1"/>
</dbReference>
<dbReference type="GO" id="GO:0016020">
    <property type="term" value="C:membrane"/>
    <property type="evidence" value="ECO:0007669"/>
    <property type="project" value="UniProtKB-SubCell"/>
</dbReference>
<feature type="region of interest" description="Disordered" evidence="8">
    <location>
        <begin position="524"/>
        <end position="613"/>
    </location>
</feature>
<evidence type="ECO:0000256" key="9">
    <source>
        <dbReference type="SAM" id="Phobius"/>
    </source>
</evidence>
<feature type="transmembrane region" description="Helical" evidence="9">
    <location>
        <begin position="416"/>
        <end position="434"/>
    </location>
</feature>
<keyword evidence="4 9" id="KW-0812">Transmembrane</keyword>
<dbReference type="AlphaFoldDB" id="A0AB34KLA6"/>
<feature type="transmembrane region" description="Helical" evidence="9">
    <location>
        <begin position="12"/>
        <end position="32"/>
    </location>
</feature>
<feature type="transmembrane region" description="Helical" evidence="9">
    <location>
        <begin position="373"/>
        <end position="396"/>
    </location>
</feature>
<evidence type="ECO:0000256" key="3">
    <source>
        <dbReference type="ARBA" id="ARBA00022448"/>
    </source>
</evidence>
<feature type="transmembrane region" description="Helical" evidence="9">
    <location>
        <begin position="156"/>
        <end position="175"/>
    </location>
</feature>
<proteinExistence type="inferred from homology"/>
<evidence type="ECO:0000256" key="8">
    <source>
        <dbReference type="SAM" id="MobiDB-lite"/>
    </source>
</evidence>
<feature type="transmembrane region" description="Helical" evidence="9">
    <location>
        <begin position="440"/>
        <end position="459"/>
    </location>
</feature>
<gene>
    <name evidence="11" type="ORF">WHR41_07149</name>
</gene>
<feature type="transmembrane region" description="Helical" evidence="9">
    <location>
        <begin position="348"/>
        <end position="367"/>
    </location>
</feature>
<dbReference type="PRINTS" id="PR00171">
    <property type="entry name" value="SUGRTRNSPORT"/>
</dbReference>
<feature type="domain" description="Major facilitator superfamily (MFS) profile" evidence="10">
    <location>
        <begin position="19"/>
        <end position="463"/>
    </location>
</feature>
<evidence type="ECO:0000256" key="7">
    <source>
        <dbReference type="RuleBase" id="RU003346"/>
    </source>
</evidence>
<feature type="transmembrane region" description="Helical" evidence="9">
    <location>
        <begin position="316"/>
        <end position="336"/>
    </location>
</feature>
<dbReference type="InterPro" id="IPR050360">
    <property type="entry name" value="MFS_Sugar_Transporters"/>
</dbReference>
<dbReference type="Proteomes" id="UP000803884">
    <property type="component" value="Unassembled WGS sequence"/>
</dbReference>
<sequence length="613" mass="67601">MSEVTSYMGLRGPALASVIGTVAGLAFFLFGYDQGDLAGILTIPSFRQRFPQTDTIGNPESLHVATLQGLTVGIWNLGCFFSAILTILIGDKLGRKKTMLMGLTFLAIGEIIQASSYSWAQFLAGRAIAGWGNGFNTATVPAWQAECTKAHRRGTLLMVTAGTFIAAGLSFSYWMDFAFAWLDPSSAAWRVPIAIQLIFLLVAALMLLLMPESPRWLILTGREDEALRVLSALNDLPRDSHDVRQEFLQIKDAVIEMSKGSFESAFSMGDYRHVHRTLLAVTLQIFQQSTGINLVTQFLALMFIQLYGYSGWVGRILAAAVGTEFLMASVVPVVGIDRFWGRRSLMMFGASGMCISMVILSAMLWLNTTAGDIVSTVFIFAYCTFFAIGWQGMAWLYQVEIVPLRIRGPANAMSTAANWLVNYAIVQVAPVAFHNIGYRTYIIFAVLNFVIVPVVYFLYPETGFRSLEEVDVIFSNANSQPRPWLNVVALAANEPLWYGKGGDESFFYEESEWHKKHLRFSDEVKTSEGETTTLRNNDSNPGDWSPTKKASDPNSSYDDIMQQQPTQTADLDASGPWPIARAISSQDVAPSPTVPRLSASRDGRHSRGSGIGY</sequence>
<feature type="compositionally biased region" description="Polar residues" evidence="8">
    <location>
        <begin position="552"/>
        <end position="569"/>
    </location>
</feature>
<name>A0AB34KLA6_9PEZI</name>
<keyword evidence="12" id="KW-1185">Reference proteome</keyword>
<evidence type="ECO:0000256" key="4">
    <source>
        <dbReference type="ARBA" id="ARBA00022692"/>
    </source>
</evidence>
<evidence type="ECO:0000256" key="5">
    <source>
        <dbReference type="ARBA" id="ARBA00022989"/>
    </source>
</evidence>
<comment type="caution">
    <text evidence="11">The sequence shown here is derived from an EMBL/GenBank/DDBJ whole genome shotgun (WGS) entry which is preliminary data.</text>
</comment>
<evidence type="ECO:0000256" key="6">
    <source>
        <dbReference type="ARBA" id="ARBA00023136"/>
    </source>
</evidence>
<organism evidence="11 12">
    <name type="scientific">Cladosporium halotolerans</name>
    <dbReference type="NCBI Taxonomy" id="1052096"/>
    <lineage>
        <taxon>Eukaryota</taxon>
        <taxon>Fungi</taxon>
        <taxon>Dikarya</taxon>
        <taxon>Ascomycota</taxon>
        <taxon>Pezizomycotina</taxon>
        <taxon>Dothideomycetes</taxon>
        <taxon>Dothideomycetidae</taxon>
        <taxon>Cladosporiales</taxon>
        <taxon>Cladosporiaceae</taxon>
        <taxon>Cladosporium</taxon>
    </lineage>
</organism>
<evidence type="ECO:0000256" key="2">
    <source>
        <dbReference type="ARBA" id="ARBA00010992"/>
    </source>
</evidence>
<dbReference type="InterPro" id="IPR020846">
    <property type="entry name" value="MFS_dom"/>
</dbReference>
<dbReference type="EMBL" id="JAAQHG020000031">
    <property type="protein sequence ID" value="KAL1583804.1"/>
    <property type="molecule type" value="Genomic_DNA"/>
</dbReference>
<feature type="transmembrane region" description="Helical" evidence="9">
    <location>
        <begin position="187"/>
        <end position="209"/>
    </location>
</feature>
<evidence type="ECO:0000313" key="12">
    <source>
        <dbReference type="Proteomes" id="UP000803884"/>
    </source>
</evidence>